<evidence type="ECO:0000313" key="2">
    <source>
        <dbReference type="Proteomes" id="UP000255505"/>
    </source>
</evidence>
<proteinExistence type="predicted"/>
<organism evidence="1 2">
    <name type="scientific">Cupriavidus taiwanensis</name>
    <dbReference type="NCBI Taxonomy" id="164546"/>
    <lineage>
        <taxon>Bacteria</taxon>
        <taxon>Pseudomonadati</taxon>
        <taxon>Pseudomonadota</taxon>
        <taxon>Betaproteobacteria</taxon>
        <taxon>Burkholderiales</taxon>
        <taxon>Burkholderiaceae</taxon>
        <taxon>Cupriavidus</taxon>
    </lineage>
</organism>
<dbReference type="EMBL" id="LT991976">
    <property type="protein sequence ID" value="SPK73696.1"/>
    <property type="molecule type" value="Genomic_DNA"/>
</dbReference>
<protein>
    <submittedName>
        <fullName evidence="1">Uncharacterized protein</fullName>
    </submittedName>
</protein>
<dbReference type="RefSeq" id="WP_147299651.1">
    <property type="nucleotide sequence ID" value="NZ_LT991976.1"/>
</dbReference>
<dbReference type="Proteomes" id="UP000255505">
    <property type="component" value="Chromosome I"/>
</dbReference>
<gene>
    <name evidence="1" type="ORF">CT19425_110233</name>
</gene>
<sequence>MDAKRIIKLAGGSKEFQRLTGLSFPQISHYRTRDYIPSHQIRLLIALMPELDWPELLAENTLEYAGLLNDRRIKSVRIARLRTRKPLEKIRFTEGA</sequence>
<accession>A0A375IFY7</accession>
<dbReference type="AlphaFoldDB" id="A0A375IFY7"/>
<reference evidence="1 2" key="1">
    <citation type="submission" date="2018-01" db="EMBL/GenBank/DDBJ databases">
        <authorList>
            <person name="Gaut B.S."/>
            <person name="Morton B.R."/>
            <person name="Clegg M.T."/>
            <person name="Duvall M.R."/>
        </authorList>
    </citation>
    <scope>NUCLEOTIDE SEQUENCE [LARGE SCALE GENOMIC DNA]</scope>
    <source>
        <strain evidence="1">Cupriavidus taiwanensis LMG 19425</strain>
    </source>
</reference>
<evidence type="ECO:0000313" key="1">
    <source>
        <dbReference type="EMBL" id="SPK73696.1"/>
    </source>
</evidence>
<name>A0A375IFY7_9BURK</name>